<dbReference type="GO" id="GO:0005829">
    <property type="term" value="C:cytosol"/>
    <property type="evidence" value="ECO:0007669"/>
    <property type="project" value="TreeGrafter"/>
</dbReference>
<keyword evidence="1 3" id="KW-0560">Oxidoreductase</keyword>
<dbReference type="InterPro" id="IPR036291">
    <property type="entry name" value="NAD(P)-bd_dom_sf"/>
</dbReference>
<dbReference type="GO" id="GO:0016618">
    <property type="term" value="F:hydroxypyruvate reductase [NAD(P)H] activity"/>
    <property type="evidence" value="ECO:0007669"/>
    <property type="project" value="TreeGrafter"/>
</dbReference>
<dbReference type="InterPro" id="IPR006140">
    <property type="entry name" value="D-isomer_DH_NAD-bd"/>
</dbReference>
<dbReference type="PANTHER" id="PTHR10996">
    <property type="entry name" value="2-HYDROXYACID DEHYDROGENASE-RELATED"/>
    <property type="match status" value="1"/>
</dbReference>
<dbReference type="Proteomes" id="UP000238523">
    <property type="component" value="Chromosome"/>
</dbReference>
<dbReference type="Gene3D" id="3.40.50.720">
    <property type="entry name" value="NAD(P)-binding Rossmann-like Domain"/>
    <property type="match status" value="2"/>
</dbReference>
<dbReference type="SUPFAM" id="SSF51735">
    <property type="entry name" value="NAD(P)-binding Rossmann-fold domains"/>
    <property type="match status" value="1"/>
</dbReference>
<dbReference type="InterPro" id="IPR050223">
    <property type="entry name" value="D-isomer_2-hydroxyacid_DH"/>
</dbReference>
<comment type="similarity">
    <text evidence="3">Belongs to the D-isomer specific 2-hydroxyacid dehydrogenase family.</text>
</comment>
<dbReference type="EMBL" id="CP025012">
    <property type="protein sequence ID" value="AUW43921.1"/>
    <property type="molecule type" value="Genomic_DNA"/>
</dbReference>
<evidence type="ECO:0000256" key="2">
    <source>
        <dbReference type="ARBA" id="ARBA00023027"/>
    </source>
</evidence>
<sequence>MTVKSILSFPPLAGMTYPNLDQSDLIRIVAGPEGVAEVSEADRSAVRVLMTSATRGCSAELADKLPNLGFVVSQGAGSDKIDIPGLEKRGVRVRCVGEALTDDVADLAMTLTIMLCRDLVRADAFARGGEWERGRFDVGDSPVGMTIGIGGLSGRIGQAIAARASASKMKIAGLKRGSNEGLGASLYDGWEALAEASDVLVLAVPGTADLKHVIGSRELAALGPKGRLINVGRGNLVDTEALIVALETKAIAGAALDVLDTEPVIPPRLAALPNVILTPHIGGQTWGQRSRGARIAEDEVLAFLATAHPLQN</sequence>
<organism evidence="6 7">
    <name type="scientific">Rhizobium leguminosarum</name>
    <dbReference type="NCBI Taxonomy" id="384"/>
    <lineage>
        <taxon>Bacteria</taxon>
        <taxon>Pseudomonadati</taxon>
        <taxon>Pseudomonadota</taxon>
        <taxon>Alphaproteobacteria</taxon>
        <taxon>Hyphomicrobiales</taxon>
        <taxon>Rhizobiaceae</taxon>
        <taxon>Rhizobium/Agrobacterium group</taxon>
        <taxon>Rhizobium</taxon>
    </lineage>
</organism>
<protein>
    <submittedName>
        <fullName evidence="6">Glyoxylate reductase</fullName>
        <ecNumber evidence="6">1.1.1.26</ecNumber>
    </submittedName>
</protein>
<evidence type="ECO:0000259" key="5">
    <source>
        <dbReference type="Pfam" id="PF02826"/>
    </source>
</evidence>
<accession>A0A2K9Z740</accession>
<dbReference type="GO" id="GO:0030267">
    <property type="term" value="F:glyoxylate reductase (NADPH) activity"/>
    <property type="evidence" value="ECO:0007669"/>
    <property type="project" value="TreeGrafter"/>
</dbReference>
<gene>
    <name evidence="6" type="primary">gyaR</name>
    <name evidence="6" type="ORF">CUJ84_Chr003586</name>
</gene>
<feature type="domain" description="D-isomer specific 2-hydroxyacid dehydrogenase NAD-binding" evidence="5">
    <location>
        <begin position="110"/>
        <end position="282"/>
    </location>
</feature>
<dbReference type="GO" id="GO:0051287">
    <property type="term" value="F:NAD binding"/>
    <property type="evidence" value="ECO:0007669"/>
    <property type="project" value="InterPro"/>
</dbReference>
<dbReference type="AlphaFoldDB" id="A0A2K9Z740"/>
<dbReference type="Pfam" id="PF00389">
    <property type="entry name" value="2-Hacid_dh"/>
    <property type="match status" value="1"/>
</dbReference>
<dbReference type="InterPro" id="IPR006139">
    <property type="entry name" value="D-isomer_2_OHA_DH_cat_dom"/>
</dbReference>
<evidence type="ECO:0000259" key="4">
    <source>
        <dbReference type="Pfam" id="PF00389"/>
    </source>
</evidence>
<keyword evidence="2" id="KW-0520">NAD</keyword>
<dbReference type="PANTHER" id="PTHR10996:SF178">
    <property type="entry name" value="2-HYDROXYACID DEHYDROGENASE YGL185C-RELATED"/>
    <property type="match status" value="1"/>
</dbReference>
<name>A0A2K9Z740_RHILE</name>
<evidence type="ECO:0000256" key="1">
    <source>
        <dbReference type="ARBA" id="ARBA00023002"/>
    </source>
</evidence>
<dbReference type="GO" id="GO:0047964">
    <property type="term" value="F:glyoxylate reductase (NADH) activity"/>
    <property type="evidence" value="ECO:0007669"/>
    <property type="project" value="UniProtKB-EC"/>
</dbReference>
<evidence type="ECO:0000313" key="6">
    <source>
        <dbReference type="EMBL" id="AUW43921.1"/>
    </source>
</evidence>
<dbReference type="Pfam" id="PF02826">
    <property type="entry name" value="2-Hacid_dh_C"/>
    <property type="match status" value="1"/>
</dbReference>
<proteinExistence type="inferred from homology"/>
<dbReference type="RefSeq" id="WP_105007031.1">
    <property type="nucleotide sequence ID" value="NZ_CP025012.1"/>
</dbReference>
<dbReference type="EC" id="1.1.1.26" evidence="6"/>
<evidence type="ECO:0000256" key="3">
    <source>
        <dbReference type="RuleBase" id="RU003719"/>
    </source>
</evidence>
<reference evidence="6 7" key="1">
    <citation type="submission" date="2017-11" db="EMBL/GenBank/DDBJ databases">
        <title>Complete genome of Rhizobium leguminosarum Norway, an ineffective micro-symbiont.</title>
        <authorList>
            <person name="Hoffrichter A."/>
            <person name="Liang J."/>
            <person name="Brachmann A."/>
            <person name="Marin M."/>
        </authorList>
    </citation>
    <scope>NUCLEOTIDE SEQUENCE [LARGE SCALE GENOMIC DNA]</scope>
    <source>
        <strain evidence="6 7">Norway</strain>
    </source>
</reference>
<feature type="domain" description="D-isomer specific 2-hydroxyacid dehydrogenase catalytic" evidence="4">
    <location>
        <begin position="44"/>
        <end position="308"/>
    </location>
</feature>
<evidence type="ECO:0000313" key="7">
    <source>
        <dbReference type="Proteomes" id="UP000238523"/>
    </source>
</evidence>
<dbReference type="SUPFAM" id="SSF52283">
    <property type="entry name" value="Formate/glycerate dehydrogenase catalytic domain-like"/>
    <property type="match status" value="1"/>
</dbReference>